<evidence type="ECO:0000313" key="3">
    <source>
        <dbReference type="EMBL" id="PBK88464.1"/>
    </source>
</evidence>
<evidence type="ECO:0008006" key="5">
    <source>
        <dbReference type="Google" id="ProtNLM"/>
    </source>
</evidence>
<organism evidence="3 4">
    <name type="scientific">Armillaria gallica</name>
    <name type="common">Bulbous honey fungus</name>
    <name type="synonym">Armillaria bulbosa</name>
    <dbReference type="NCBI Taxonomy" id="47427"/>
    <lineage>
        <taxon>Eukaryota</taxon>
        <taxon>Fungi</taxon>
        <taxon>Dikarya</taxon>
        <taxon>Basidiomycota</taxon>
        <taxon>Agaricomycotina</taxon>
        <taxon>Agaricomycetes</taxon>
        <taxon>Agaricomycetidae</taxon>
        <taxon>Agaricales</taxon>
        <taxon>Marasmiineae</taxon>
        <taxon>Physalacriaceae</taxon>
        <taxon>Armillaria</taxon>
    </lineage>
</organism>
<dbReference type="Pfam" id="PF01793">
    <property type="entry name" value="Glyco_transf_15"/>
    <property type="match status" value="1"/>
</dbReference>
<evidence type="ECO:0000256" key="2">
    <source>
        <dbReference type="ARBA" id="ARBA00022679"/>
    </source>
</evidence>
<dbReference type="GO" id="GO:0006487">
    <property type="term" value="P:protein N-linked glycosylation"/>
    <property type="evidence" value="ECO:0007669"/>
    <property type="project" value="TreeGrafter"/>
</dbReference>
<evidence type="ECO:0000256" key="1">
    <source>
        <dbReference type="ARBA" id="ARBA00007677"/>
    </source>
</evidence>
<dbReference type="PANTHER" id="PTHR31121:SF6">
    <property type="entry name" value="ALPHA-1,2 MANNOSYLTRANSFERASE KTR1"/>
    <property type="match status" value="1"/>
</dbReference>
<gene>
    <name evidence="3" type="ORF">ARMGADRAFT_1033847</name>
</gene>
<protein>
    <recommendedName>
        <fullName evidence="5">Glycosyltransferase family 15 protein</fullName>
    </recommendedName>
</protein>
<evidence type="ECO:0000313" key="4">
    <source>
        <dbReference type="Proteomes" id="UP000217790"/>
    </source>
</evidence>
<proteinExistence type="inferred from homology"/>
<dbReference type="PANTHER" id="PTHR31121">
    <property type="entry name" value="ALPHA-1,2 MANNOSYLTRANSFERASE KTR1"/>
    <property type="match status" value="1"/>
</dbReference>
<dbReference type="OrthoDB" id="439943at2759"/>
<dbReference type="InterPro" id="IPR029044">
    <property type="entry name" value="Nucleotide-diphossugar_trans"/>
</dbReference>
<dbReference type="GO" id="GO:0016020">
    <property type="term" value="C:membrane"/>
    <property type="evidence" value="ECO:0007669"/>
    <property type="project" value="InterPro"/>
</dbReference>
<dbReference type="SUPFAM" id="SSF53448">
    <property type="entry name" value="Nucleotide-diphospho-sugar transferases"/>
    <property type="match status" value="1"/>
</dbReference>
<dbReference type="Gene3D" id="3.90.550.10">
    <property type="entry name" value="Spore Coat Polysaccharide Biosynthesis Protein SpsA, Chain A"/>
    <property type="match status" value="1"/>
</dbReference>
<accession>A0A2H3D3Z7</accession>
<dbReference type="STRING" id="47427.A0A2H3D3Z7"/>
<reference evidence="4" key="1">
    <citation type="journal article" date="2017" name="Nat. Ecol. Evol.">
        <title>Genome expansion and lineage-specific genetic innovations in the forest pathogenic fungi Armillaria.</title>
        <authorList>
            <person name="Sipos G."/>
            <person name="Prasanna A.N."/>
            <person name="Walter M.C."/>
            <person name="O'Connor E."/>
            <person name="Balint B."/>
            <person name="Krizsan K."/>
            <person name="Kiss B."/>
            <person name="Hess J."/>
            <person name="Varga T."/>
            <person name="Slot J."/>
            <person name="Riley R."/>
            <person name="Boka B."/>
            <person name="Rigling D."/>
            <person name="Barry K."/>
            <person name="Lee J."/>
            <person name="Mihaltcheva S."/>
            <person name="LaButti K."/>
            <person name="Lipzen A."/>
            <person name="Waldron R."/>
            <person name="Moloney N.M."/>
            <person name="Sperisen C."/>
            <person name="Kredics L."/>
            <person name="Vagvoelgyi C."/>
            <person name="Patrignani A."/>
            <person name="Fitzpatrick D."/>
            <person name="Nagy I."/>
            <person name="Doyle S."/>
            <person name="Anderson J.B."/>
            <person name="Grigoriev I.V."/>
            <person name="Gueldener U."/>
            <person name="Muensterkoetter M."/>
            <person name="Nagy L.G."/>
        </authorList>
    </citation>
    <scope>NUCLEOTIDE SEQUENCE [LARGE SCALE GENOMIC DNA]</scope>
    <source>
        <strain evidence="4">Ar21-2</strain>
    </source>
</reference>
<dbReference type="AlphaFoldDB" id="A0A2H3D3Z7"/>
<keyword evidence="2" id="KW-0808">Transferase</keyword>
<dbReference type="Proteomes" id="UP000217790">
    <property type="component" value="Unassembled WGS sequence"/>
</dbReference>
<keyword evidence="4" id="KW-1185">Reference proteome</keyword>
<name>A0A2H3D3Z7_ARMGA</name>
<comment type="similarity">
    <text evidence="1">Belongs to the glycosyltransferase 15 family.</text>
</comment>
<sequence length="171" mass="20092">MLGFCRNRICEHKASSDDRIEVGLIRDDQALGVAEDSRSVRVLKVIDWMILDTMVEKVTEDTIWSNFEIADMDFWRGPAYTDFFEHLDKTGGFYYERWGDAPVHSIAASLFLRKDQIHFFEEIGYQHDDWSHCPLSEDLWIKGRCSCDQKHSFDYDGSSCKRQWDRFMNGS</sequence>
<dbReference type="InParanoid" id="A0A2H3D3Z7"/>
<dbReference type="GO" id="GO:0000032">
    <property type="term" value="P:cell wall mannoprotein biosynthetic process"/>
    <property type="evidence" value="ECO:0007669"/>
    <property type="project" value="TreeGrafter"/>
</dbReference>
<dbReference type="InterPro" id="IPR002685">
    <property type="entry name" value="Glyco_trans_15"/>
</dbReference>
<dbReference type="GO" id="GO:0000026">
    <property type="term" value="F:alpha-1,2-mannosyltransferase activity"/>
    <property type="evidence" value="ECO:0007669"/>
    <property type="project" value="TreeGrafter"/>
</dbReference>
<dbReference type="EMBL" id="KZ293672">
    <property type="protein sequence ID" value="PBK88464.1"/>
    <property type="molecule type" value="Genomic_DNA"/>
</dbReference>
<dbReference type="GO" id="GO:0005794">
    <property type="term" value="C:Golgi apparatus"/>
    <property type="evidence" value="ECO:0007669"/>
    <property type="project" value="TreeGrafter"/>
</dbReference>